<protein>
    <submittedName>
        <fullName evidence="6">LysR family transcriptional regulator</fullName>
    </submittedName>
</protein>
<keyword evidence="4" id="KW-0804">Transcription</keyword>
<dbReference type="InterPro" id="IPR005119">
    <property type="entry name" value="LysR_subst-bd"/>
</dbReference>
<dbReference type="PANTHER" id="PTHR30346">
    <property type="entry name" value="TRANSCRIPTIONAL DUAL REGULATOR HCAR-RELATED"/>
    <property type="match status" value="1"/>
</dbReference>
<dbReference type="Pfam" id="PF03466">
    <property type="entry name" value="LysR_substrate"/>
    <property type="match status" value="1"/>
</dbReference>
<organism evidence="6 7">
    <name type="scientific">Salininema proteolyticum</name>
    <dbReference type="NCBI Taxonomy" id="1607685"/>
    <lineage>
        <taxon>Bacteria</taxon>
        <taxon>Bacillati</taxon>
        <taxon>Actinomycetota</taxon>
        <taxon>Actinomycetes</taxon>
        <taxon>Glycomycetales</taxon>
        <taxon>Glycomycetaceae</taxon>
        <taxon>Salininema</taxon>
    </lineage>
</organism>
<evidence type="ECO:0000313" key="6">
    <source>
        <dbReference type="EMBL" id="MFC4336525.1"/>
    </source>
</evidence>
<dbReference type="InterPro" id="IPR036388">
    <property type="entry name" value="WH-like_DNA-bd_sf"/>
</dbReference>
<dbReference type="InterPro" id="IPR000847">
    <property type="entry name" value="LysR_HTH_N"/>
</dbReference>
<dbReference type="Gene3D" id="3.40.190.10">
    <property type="entry name" value="Periplasmic binding protein-like II"/>
    <property type="match status" value="2"/>
</dbReference>
<dbReference type="RefSeq" id="WP_380622552.1">
    <property type="nucleotide sequence ID" value="NZ_JBHSDK010000021.1"/>
</dbReference>
<keyword evidence="2" id="KW-0805">Transcription regulation</keyword>
<evidence type="ECO:0000259" key="5">
    <source>
        <dbReference type="PROSITE" id="PS50931"/>
    </source>
</evidence>
<dbReference type="EMBL" id="JBHSDK010000021">
    <property type="protein sequence ID" value="MFC4336525.1"/>
    <property type="molecule type" value="Genomic_DNA"/>
</dbReference>
<dbReference type="Gene3D" id="1.10.10.10">
    <property type="entry name" value="Winged helix-like DNA-binding domain superfamily/Winged helix DNA-binding domain"/>
    <property type="match status" value="1"/>
</dbReference>
<dbReference type="PROSITE" id="PS50931">
    <property type="entry name" value="HTH_LYSR"/>
    <property type="match status" value="1"/>
</dbReference>
<evidence type="ECO:0000256" key="2">
    <source>
        <dbReference type="ARBA" id="ARBA00023015"/>
    </source>
</evidence>
<keyword evidence="7" id="KW-1185">Reference proteome</keyword>
<evidence type="ECO:0000256" key="4">
    <source>
        <dbReference type="ARBA" id="ARBA00023163"/>
    </source>
</evidence>
<accession>A0ABV8U0A9</accession>
<name>A0ABV8U0A9_9ACTN</name>
<dbReference type="InterPro" id="IPR036390">
    <property type="entry name" value="WH_DNA-bd_sf"/>
</dbReference>
<dbReference type="Proteomes" id="UP001595823">
    <property type="component" value="Unassembled WGS sequence"/>
</dbReference>
<feature type="domain" description="HTH lysR-type" evidence="5">
    <location>
        <begin position="1"/>
        <end position="59"/>
    </location>
</feature>
<evidence type="ECO:0000256" key="1">
    <source>
        <dbReference type="ARBA" id="ARBA00009437"/>
    </source>
</evidence>
<comment type="similarity">
    <text evidence="1">Belongs to the LysR transcriptional regulatory family.</text>
</comment>
<sequence length="299" mass="32597">MLALSRLRLLYEFASHGSIRATAIATGQTASAVSQQLRALEKEIGVPLLERTARSARLTDTGQRLVEHAGEILDAIAAAEADVASMDDSPQGQVTVSATPSVAVALAGSVMRRVRKHPDLTLVFRQQPTASEAVSRVKTGEVDLALVDDWSGMRHPETEGPLTYHYLFHDPLMAILPKGHRLAEEERISMRRLAGESWIASPEGEPSRVALERLWRRESIKAPLSVFEGLDTILTLVSKGLGVTVAPWMATLGRRGISTRPLIGVAPAREIYVVHRTVSKARPSVMTVLRALHEGARNF</sequence>
<evidence type="ECO:0000256" key="3">
    <source>
        <dbReference type="ARBA" id="ARBA00023125"/>
    </source>
</evidence>
<keyword evidence="3" id="KW-0238">DNA-binding</keyword>
<dbReference type="PANTHER" id="PTHR30346:SF29">
    <property type="entry name" value="LYSR SUBSTRATE-BINDING"/>
    <property type="match status" value="1"/>
</dbReference>
<dbReference type="SUPFAM" id="SSF53850">
    <property type="entry name" value="Periplasmic binding protein-like II"/>
    <property type="match status" value="1"/>
</dbReference>
<comment type="caution">
    <text evidence="6">The sequence shown here is derived from an EMBL/GenBank/DDBJ whole genome shotgun (WGS) entry which is preliminary data.</text>
</comment>
<gene>
    <name evidence="6" type="ORF">ACFPET_15080</name>
</gene>
<proteinExistence type="inferred from homology"/>
<dbReference type="SUPFAM" id="SSF46785">
    <property type="entry name" value="Winged helix' DNA-binding domain"/>
    <property type="match status" value="1"/>
</dbReference>
<evidence type="ECO:0000313" key="7">
    <source>
        <dbReference type="Proteomes" id="UP001595823"/>
    </source>
</evidence>
<reference evidence="7" key="1">
    <citation type="journal article" date="2019" name="Int. J. Syst. Evol. Microbiol.">
        <title>The Global Catalogue of Microorganisms (GCM) 10K type strain sequencing project: providing services to taxonomists for standard genome sequencing and annotation.</title>
        <authorList>
            <consortium name="The Broad Institute Genomics Platform"/>
            <consortium name="The Broad Institute Genome Sequencing Center for Infectious Disease"/>
            <person name="Wu L."/>
            <person name="Ma J."/>
        </authorList>
    </citation>
    <scope>NUCLEOTIDE SEQUENCE [LARGE SCALE GENOMIC DNA]</scope>
    <source>
        <strain evidence="7">IBRC-M 10908</strain>
    </source>
</reference>
<dbReference type="Pfam" id="PF00126">
    <property type="entry name" value="HTH_1"/>
    <property type="match status" value="1"/>
</dbReference>